<sequence length="92" mass="10144">MARRAGRIRVRAAGIRPRRGRQERRRNTTAACGFRSAGARAGRVNSQVLPCSAGDLNETPAYLRHKPAGRRLCPWVPFLLQPSHAETGLISL</sequence>
<evidence type="ECO:0000313" key="2">
    <source>
        <dbReference type="EMBL" id="PVH47932.1"/>
    </source>
</evidence>
<dbReference type="EMBL" id="CM008049">
    <property type="protein sequence ID" value="PVH47932.1"/>
    <property type="molecule type" value="Genomic_DNA"/>
</dbReference>
<name>A0A2T8JDC8_9POAL</name>
<dbReference type="AlphaFoldDB" id="A0A2T8JDC8"/>
<dbReference type="Gramene" id="PVH47932">
    <property type="protein sequence ID" value="PVH47932"/>
    <property type="gene ID" value="PAHAL_4G190900"/>
</dbReference>
<gene>
    <name evidence="2" type="ORF">PAHAL_4G190900</name>
</gene>
<accession>A0A2T8JDC8</accession>
<reference evidence="2" key="1">
    <citation type="submission" date="2018-04" db="EMBL/GenBank/DDBJ databases">
        <title>WGS assembly of Panicum hallii.</title>
        <authorList>
            <person name="Lovell J."/>
            <person name="Jenkins J."/>
            <person name="Lowry D."/>
            <person name="Mamidi S."/>
            <person name="Sreedasyam A."/>
            <person name="Weng X."/>
            <person name="Barry K."/>
            <person name="Bonette J."/>
            <person name="Campitelli B."/>
            <person name="Daum C."/>
            <person name="Gordon S."/>
            <person name="Gould B."/>
            <person name="Lipzen A."/>
            <person name="Macqueen A."/>
            <person name="Palacio-Mejia J."/>
            <person name="Plott C."/>
            <person name="Shakirov E."/>
            <person name="Shu S."/>
            <person name="Yoshinaga Y."/>
            <person name="Zane M."/>
            <person name="Rokhsar D."/>
            <person name="Grimwood J."/>
            <person name="Schmutz J."/>
            <person name="Juenger T."/>
        </authorList>
    </citation>
    <scope>NUCLEOTIDE SEQUENCE [LARGE SCALE GENOMIC DNA]</scope>
    <source>
        <strain evidence="2">FIL2</strain>
    </source>
</reference>
<dbReference type="Proteomes" id="UP000243499">
    <property type="component" value="Chromosome 4"/>
</dbReference>
<protein>
    <submittedName>
        <fullName evidence="2">Uncharacterized protein</fullName>
    </submittedName>
</protein>
<feature type="region of interest" description="Disordered" evidence="1">
    <location>
        <begin position="1"/>
        <end position="29"/>
    </location>
</feature>
<feature type="compositionally biased region" description="Basic residues" evidence="1">
    <location>
        <begin position="1"/>
        <end position="24"/>
    </location>
</feature>
<evidence type="ECO:0000256" key="1">
    <source>
        <dbReference type="SAM" id="MobiDB-lite"/>
    </source>
</evidence>
<organism evidence="2">
    <name type="scientific">Panicum hallii</name>
    <dbReference type="NCBI Taxonomy" id="206008"/>
    <lineage>
        <taxon>Eukaryota</taxon>
        <taxon>Viridiplantae</taxon>
        <taxon>Streptophyta</taxon>
        <taxon>Embryophyta</taxon>
        <taxon>Tracheophyta</taxon>
        <taxon>Spermatophyta</taxon>
        <taxon>Magnoliopsida</taxon>
        <taxon>Liliopsida</taxon>
        <taxon>Poales</taxon>
        <taxon>Poaceae</taxon>
        <taxon>PACMAD clade</taxon>
        <taxon>Panicoideae</taxon>
        <taxon>Panicodae</taxon>
        <taxon>Paniceae</taxon>
        <taxon>Panicinae</taxon>
        <taxon>Panicum</taxon>
        <taxon>Panicum sect. Panicum</taxon>
    </lineage>
</organism>
<proteinExistence type="predicted"/>